<evidence type="ECO:0000313" key="2">
    <source>
        <dbReference type="Proteomes" id="UP001595818"/>
    </source>
</evidence>
<sequence>MTKNGLDIQTISTKRTDKQADRVLLLGQVTEEKEKALPSHFLKFLLASRTNGTLGFARHKSRPFAKPKEPFYDNAPKDFELNNLTLKVEVL</sequence>
<organism evidence="1 2">
    <name type="scientific">Negadavirga shengliensis</name>
    <dbReference type="NCBI Taxonomy" id="1389218"/>
    <lineage>
        <taxon>Bacteria</taxon>
        <taxon>Pseudomonadati</taxon>
        <taxon>Bacteroidota</taxon>
        <taxon>Cytophagia</taxon>
        <taxon>Cytophagales</taxon>
        <taxon>Cyclobacteriaceae</taxon>
        <taxon>Negadavirga</taxon>
    </lineage>
</organism>
<keyword evidence="2" id="KW-1185">Reference proteome</keyword>
<comment type="caution">
    <text evidence="1">The sequence shown here is derived from an EMBL/GenBank/DDBJ whole genome shotgun (WGS) entry which is preliminary data.</text>
</comment>
<proteinExistence type="predicted"/>
<gene>
    <name evidence="1" type="ORF">ACFPFU_17585</name>
</gene>
<reference evidence="2" key="1">
    <citation type="journal article" date="2019" name="Int. J. Syst. Evol. Microbiol.">
        <title>The Global Catalogue of Microorganisms (GCM) 10K type strain sequencing project: providing services to taxonomists for standard genome sequencing and annotation.</title>
        <authorList>
            <consortium name="The Broad Institute Genomics Platform"/>
            <consortium name="The Broad Institute Genome Sequencing Center for Infectious Disease"/>
            <person name="Wu L."/>
            <person name="Ma J."/>
        </authorList>
    </citation>
    <scope>NUCLEOTIDE SEQUENCE [LARGE SCALE GENOMIC DNA]</scope>
    <source>
        <strain evidence="2">CGMCC 4.7466</strain>
    </source>
</reference>
<protein>
    <submittedName>
        <fullName evidence="1">Uncharacterized protein</fullName>
    </submittedName>
</protein>
<dbReference type="EMBL" id="JBHSJJ010000011">
    <property type="protein sequence ID" value="MFC4873518.1"/>
    <property type="molecule type" value="Genomic_DNA"/>
</dbReference>
<dbReference type="RefSeq" id="WP_377066452.1">
    <property type="nucleotide sequence ID" value="NZ_JBHSJJ010000011.1"/>
</dbReference>
<evidence type="ECO:0000313" key="1">
    <source>
        <dbReference type="EMBL" id="MFC4873518.1"/>
    </source>
</evidence>
<dbReference type="Proteomes" id="UP001595818">
    <property type="component" value="Unassembled WGS sequence"/>
</dbReference>
<accession>A0ABV9T505</accession>
<name>A0ABV9T505_9BACT</name>